<evidence type="ECO:0000313" key="3">
    <source>
        <dbReference type="EMBL" id="MFJ1268847.1"/>
    </source>
</evidence>
<dbReference type="PANTHER" id="PTHR30272">
    <property type="entry name" value="3-HYDROXYACYL-[ACYL-CARRIER-PROTEIN] DEHYDRATASE"/>
    <property type="match status" value="1"/>
</dbReference>
<evidence type="ECO:0000313" key="4">
    <source>
        <dbReference type="Proteomes" id="UP001615550"/>
    </source>
</evidence>
<sequence>MRFLFVDRIVHSSPGELIRGIKHITRDDTFLTTDEQGRLCFIPSLIGETLGQLAAWNVMHHNGFSQRPVAGIVASAQLHRPAYVGETLLLESFIDQVDDRAVQYHSIARVGSELVFCVEGALGPLLPMTDFISMEEVKQQYAEIDNPGDWAALSADSVPLLDEQQIAHNDATRTVSMTFDRITSSESGVSLTAIKRITRAAPYLPDHFPKNPVLPMTVLLECKLNLAREFVARAAFAEAYCVSELRKIKMNEFVHPGDVIECYVTVKRHTENELILAFRSEVAGKRVCVVDVVLIPRGK</sequence>
<dbReference type="InterPro" id="IPR029069">
    <property type="entry name" value="HotDog_dom_sf"/>
</dbReference>
<protein>
    <submittedName>
        <fullName evidence="3">Hydroxymyristoyl-ACP dehydratase</fullName>
    </submittedName>
</protein>
<reference evidence="3 4" key="1">
    <citation type="submission" date="2024-08" db="EMBL/GenBank/DDBJ databases">
        <title>Draft Genome Sequence of Legionella lytica strain DSB2004, Isolated From a Fire Sprinkler System.</title>
        <authorList>
            <person name="Everhart A.D."/>
            <person name="Kidane D.T."/>
            <person name="Farone A.L."/>
            <person name="Farone M.B."/>
        </authorList>
    </citation>
    <scope>NUCLEOTIDE SEQUENCE [LARGE SCALE GENOMIC DNA]</scope>
    <source>
        <strain evidence="3 4">DSB2004</strain>
    </source>
</reference>
<dbReference type="Gene3D" id="3.10.129.10">
    <property type="entry name" value="Hotdog Thioesterase"/>
    <property type="match status" value="2"/>
</dbReference>
<dbReference type="RefSeq" id="WP_400187676.1">
    <property type="nucleotide sequence ID" value="NZ_JBGORX010000003.1"/>
</dbReference>
<evidence type="ECO:0000256" key="1">
    <source>
        <dbReference type="ARBA" id="ARBA00023239"/>
    </source>
</evidence>
<keyword evidence="4" id="KW-1185">Reference proteome</keyword>
<proteinExistence type="predicted"/>
<evidence type="ECO:0000259" key="2">
    <source>
        <dbReference type="Pfam" id="PF22818"/>
    </source>
</evidence>
<gene>
    <name evidence="3" type="ORF">ACD661_09795</name>
</gene>
<dbReference type="SUPFAM" id="SSF54637">
    <property type="entry name" value="Thioesterase/thiol ester dehydrase-isomerase"/>
    <property type="match status" value="2"/>
</dbReference>
<keyword evidence="1" id="KW-0456">Lyase</keyword>
<name>A0ABW8D9I3_9GAMM</name>
<dbReference type="InterPro" id="IPR013114">
    <property type="entry name" value="FabA_FabZ"/>
</dbReference>
<dbReference type="EMBL" id="JBGORX010000003">
    <property type="protein sequence ID" value="MFJ1268847.1"/>
    <property type="molecule type" value="Genomic_DNA"/>
</dbReference>
<dbReference type="InterPro" id="IPR054545">
    <property type="entry name" value="ApeI-like"/>
</dbReference>
<feature type="domain" description="ApeI dehydratase-like" evidence="2">
    <location>
        <begin position="189"/>
        <end position="280"/>
    </location>
</feature>
<comment type="caution">
    <text evidence="3">The sequence shown here is derived from an EMBL/GenBank/DDBJ whole genome shotgun (WGS) entry which is preliminary data.</text>
</comment>
<dbReference type="Pfam" id="PF22818">
    <property type="entry name" value="ApeI-like"/>
    <property type="match status" value="1"/>
</dbReference>
<dbReference type="PANTHER" id="PTHR30272:SF1">
    <property type="entry name" value="3-HYDROXYACYL-[ACYL-CARRIER-PROTEIN] DEHYDRATASE"/>
    <property type="match status" value="1"/>
</dbReference>
<dbReference type="Proteomes" id="UP001615550">
    <property type="component" value="Unassembled WGS sequence"/>
</dbReference>
<organism evidence="3 4">
    <name type="scientific">Legionella lytica</name>
    <dbReference type="NCBI Taxonomy" id="96232"/>
    <lineage>
        <taxon>Bacteria</taxon>
        <taxon>Pseudomonadati</taxon>
        <taxon>Pseudomonadota</taxon>
        <taxon>Gammaproteobacteria</taxon>
        <taxon>Legionellales</taxon>
        <taxon>Legionellaceae</taxon>
        <taxon>Legionella</taxon>
    </lineage>
</organism>
<accession>A0ABW8D9I3</accession>